<dbReference type="RefSeq" id="WP_377586366.1">
    <property type="nucleotide sequence ID" value="NZ_JBHTKA010000016.1"/>
</dbReference>
<protein>
    <submittedName>
        <fullName evidence="9">TolC family protein</fullName>
    </submittedName>
</protein>
<dbReference type="SUPFAM" id="SSF56954">
    <property type="entry name" value="Outer membrane efflux proteins (OEP)"/>
    <property type="match status" value="1"/>
</dbReference>
<dbReference type="Proteomes" id="UP001597112">
    <property type="component" value="Unassembled WGS sequence"/>
</dbReference>
<sequence>MRILFLTIAVFIMQQVQAQYTFHSLEEIWNYAESHSAQMYTAYSNQAIAGKGIDQAYGALLPSLGINGSFTDNIQLQPTLVPAELFGGEPGTYREEEFGKRYIYNAGITAQIDLINTQSWFSIKAARQYYETATLNVIKTRHELYNQLANAYYNYLLMNEASVLAKESLSIAIGTYETISGKYTEGLVNEVSLNTARINLGKTEMNLHDAIQNKHLALNNLKILLNLSVKDSVTLEVDTLVSAPALGQLSQDFPTDNEVRLAYSNMLVAKINWQSAKASYIPTLSAVYSAGKQLAGDNFFNFENTSNLPQQYWGLRLTIPILSGGTRAYQTARTRIELDTQQKVYESSLRSAQINDDNLILAYERTYSAYREARKILDLYRQNDSHADRKLHEGLISVDERLRVYQDFITYQHEYLQAVSRYFIQYYTIQVRQKTF</sequence>
<feature type="chain" id="PRO_5045261079" evidence="8">
    <location>
        <begin position="19"/>
        <end position="436"/>
    </location>
</feature>
<dbReference type="PANTHER" id="PTHR30026:SF20">
    <property type="entry name" value="OUTER MEMBRANE PROTEIN TOLC"/>
    <property type="match status" value="1"/>
</dbReference>
<keyword evidence="4" id="KW-1134">Transmembrane beta strand</keyword>
<name>A0ABW3KBC6_9BACT</name>
<keyword evidence="3" id="KW-0813">Transport</keyword>
<reference evidence="10" key="1">
    <citation type="journal article" date="2019" name="Int. J. Syst. Evol. Microbiol.">
        <title>The Global Catalogue of Microorganisms (GCM) 10K type strain sequencing project: providing services to taxonomists for standard genome sequencing and annotation.</title>
        <authorList>
            <consortium name="The Broad Institute Genomics Platform"/>
            <consortium name="The Broad Institute Genome Sequencing Center for Infectious Disease"/>
            <person name="Wu L."/>
            <person name="Ma J."/>
        </authorList>
    </citation>
    <scope>NUCLEOTIDE SEQUENCE [LARGE SCALE GENOMIC DNA]</scope>
    <source>
        <strain evidence="10">CCUG 58938</strain>
    </source>
</reference>
<evidence type="ECO:0000256" key="5">
    <source>
        <dbReference type="ARBA" id="ARBA00022692"/>
    </source>
</evidence>
<evidence type="ECO:0000256" key="4">
    <source>
        <dbReference type="ARBA" id="ARBA00022452"/>
    </source>
</evidence>
<dbReference type="InterPro" id="IPR003423">
    <property type="entry name" value="OMP_efflux"/>
</dbReference>
<keyword evidence="6" id="KW-0472">Membrane</keyword>
<feature type="signal peptide" evidence="8">
    <location>
        <begin position="1"/>
        <end position="18"/>
    </location>
</feature>
<evidence type="ECO:0000256" key="7">
    <source>
        <dbReference type="ARBA" id="ARBA00023237"/>
    </source>
</evidence>
<dbReference type="PANTHER" id="PTHR30026">
    <property type="entry name" value="OUTER MEMBRANE PROTEIN TOLC"/>
    <property type="match status" value="1"/>
</dbReference>
<accession>A0ABW3KBC6</accession>
<evidence type="ECO:0000256" key="8">
    <source>
        <dbReference type="SAM" id="SignalP"/>
    </source>
</evidence>
<keyword evidence="10" id="KW-1185">Reference proteome</keyword>
<evidence type="ECO:0000256" key="3">
    <source>
        <dbReference type="ARBA" id="ARBA00022448"/>
    </source>
</evidence>
<organism evidence="9 10">
    <name type="scientific">Ohtaekwangia kribbensis</name>
    <dbReference type="NCBI Taxonomy" id="688913"/>
    <lineage>
        <taxon>Bacteria</taxon>
        <taxon>Pseudomonadati</taxon>
        <taxon>Bacteroidota</taxon>
        <taxon>Cytophagia</taxon>
        <taxon>Cytophagales</taxon>
        <taxon>Fulvivirgaceae</taxon>
        <taxon>Ohtaekwangia</taxon>
    </lineage>
</organism>
<keyword evidence="8" id="KW-0732">Signal</keyword>
<keyword evidence="5" id="KW-0812">Transmembrane</keyword>
<evidence type="ECO:0000313" key="9">
    <source>
        <dbReference type="EMBL" id="MFD1003549.1"/>
    </source>
</evidence>
<dbReference type="EMBL" id="JBHTKA010000016">
    <property type="protein sequence ID" value="MFD1003549.1"/>
    <property type="molecule type" value="Genomic_DNA"/>
</dbReference>
<gene>
    <name evidence="9" type="ORF">ACFQ21_29765</name>
</gene>
<dbReference type="Pfam" id="PF02321">
    <property type="entry name" value="OEP"/>
    <property type="match status" value="1"/>
</dbReference>
<proteinExistence type="inferred from homology"/>
<evidence type="ECO:0000313" key="10">
    <source>
        <dbReference type="Proteomes" id="UP001597112"/>
    </source>
</evidence>
<dbReference type="InterPro" id="IPR051906">
    <property type="entry name" value="TolC-like"/>
</dbReference>
<evidence type="ECO:0000256" key="6">
    <source>
        <dbReference type="ARBA" id="ARBA00023136"/>
    </source>
</evidence>
<comment type="subcellular location">
    <subcellularLocation>
        <location evidence="1">Cell outer membrane</location>
    </subcellularLocation>
</comment>
<keyword evidence="7" id="KW-0998">Cell outer membrane</keyword>
<dbReference type="Gene3D" id="1.20.1600.10">
    <property type="entry name" value="Outer membrane efflux proteins (OEP)"/>
    <property type="match status" value="1"/>
</dbReference>
<comment type="caution">
    <text evidence="9">The sequence shown here is derived from an EMBL/GenBank/DDBJ whole genome shotgun (WGS) entry which is preliminary data.</text>
</comment>
<comment type="similarity">
    <text evidence="2">Belongs to the outer membrane factor (OMF) (TC 1.B.17) family.</text>
</comment>
<evidence type="ECO:0000256" key="1">
    <source>
        <dbReference type="ARBA" id="ARBA00004442"/>
    </source>
</evidence>
<evidence type="ECO:0000256" key="2">
    <source>
        <dbReference type="ARBA" id="ARBA00007613"/>
    </source>
</evidence>